<evidence type="ECO:0000259" key="2">
    <source>
        <dbReference type="Pfam" id="PF01370"/>
    </source>
</evidence>
<gene>
    <name evidence="3" type="ordered locus">BATR1942_13250</name>
</gene>
<dbReference type="PRINTS" id="PR01713">
    <property type="entry name" value="NUCEPIMERASE"/>
</dbReference>
<keyword evidence="4" id="KW-1185">Reference proteome</keyword>
<dbReference type="SUPFAM" id="SSF51735">
    <property type="entry name" value="NAD(P)-binding Rossmann-fold domains"/>
    <property type="match status" value="1"/>
</dbReference>
<sequence length="315" mass="35269">MKILVTGAAGFIGSHLCEELLKDKDNTVKGVDDMIGPTPFWLKVKNIETLLEEKRFTFVKENLLTADLSHLLADIDAVYHLAAIPGVRTSWGDQFHPYVHHNILALQRLLEACKQQPLKAFIFASTSSVYGEKLGKVSEDAELHPLSPYGVTKLTGEKLCRVYQKSFNLPVITLRFFTVYGPRQRPDMAFHRFIKQHLDQKPLTIYGDGRQIRDFTFIEDCVKGTAAVLQRQNLIGETLNIGGTARASLLEVISLLEEISGTKIRLTFSDRVSGEPSQTWADISKAKQALNYAPAISLKDGLAKEFAYLQSVYAR</sequence>
<dbReference type="Gene3D" id="3.40.50.720">
    <property type="entry name" value="NAD(P)-binding Rossmann-like Domain"/>
    <property type="match status" value="1"/>
</dbReference>
<dbReference type="RefSeq" id="WP_003324911.1">
    <property type="nucleotide sequence ID" value="NC_014639.1"/>
</dbReference>
<evidence type="ECO:0000313" key="4">
    <source>
        <dbReference type="Proteomes" id="UP000006867"/>
    </source>
</evidence>
<name>A0ABM5M0K1_BACA1</name>
<proteinExistence type="inferred from homology"/>
<dbReference type="InterPro" id="IPR036291">
    <property type="entry name" value="NAD(P)-bd_dom_sf"/>
</dbReference>
<dbReference type="PANTHER" id="PTHR43000">
    <property type="entry name" value="DTDP-D-GLUCOSE 4,6-DEHYDRATASE-RELATED"/>
    <property type="match status" value="1"/>
</dbReference>
<feature type="domain" description="NAD-dependent epimerase/dehydratase" evidence="2">
    <location>
        <begin position="3"/>
        <end position="242"/>
    </location>
</feature>
<dbReference type="Pfam" id="PF01370">
    <property type="entry name" value="Epimerase"/>
    <property type="match status" value="1"/>
</dbReference>
<protein>
    <submittedName>
        <fullName evidence="3">UDP-glucose epimerase</fullName>
    </submittedName>
</protein>
<dbReference type="InterPro" id="IPR001509">
    <property type="entry name" value="Epimerase_deHydtase"/>
</dbReference>
<organism evidence="3 4">
    <name type="scientific">Bacillus atrophaeus (strain 1942)</name>
    <dbReference type="NCBI Taxonomy" id="720555"/>
    <lineage>
        <taxon>Bacteria</taxon>
        <taxon>Bacillati</taxon>
        <taxon>Bacillota</taxon>
        <taxon>Bacilli</taxon>
        <taxon>Bacillales</taxon>
        <taxon>Bacillaceae</taxon>
        <taxon>Bacillus</taxon>
    </lineage>
</organism>
<reference evidence="3 4" key="1">
    <citation type="journal article" date="2011" name="Front. Microbiol.">
        <title>Genomic signatures of strain selection and enhancement in Bacillus atrophaeus var. globigii, a historical biowarfare simulant.</title>
        <authorList>
            <person name="Gibbons H.S."/>
            <person name="Broomall S.M."/>
            <person name="McNew L.A."/>
            <person name="Daligault H."/>
            <person name="Chapman C."/>
            <person name="Bruce D."/>
            <person name="Karavis M."/>
            <person name="Krepps M."/>
            <person name="McGregor P.A."/>
            <person name="Hong C."/>
            <person name="Park K.H."/>
            <person name="Akmal A."/>
            <person name="Feldman A."/>
            <person name="Lin J.S."/>
            <person name="Chang W.E."/>
            <person name="Higgs B.W."/>
            <person name="Demirev P."/>
            <person name="Lindquist J."/>
            <person name="Liem A."/>
            <person name="Fochler E."/>
            <person name="Read T.D."/>
            <person name="Tapia R."/>
            <person name="Johnson S."/>
            <person name="Bishop-Lilly K.A."/>
            <person name="Detter C."/>
            <person name="Han C."/>
            <person name="Sozhamannan S."/>
            <person name="Rosenzweig C.N."/>
            <person name="Skowronski E.W."/>
        </authorList>
    </citation>
    <scope>NUCLEOTIDE SEQUENCE [LARGE SCALE GENOMIC DNA]</scope>
    <source>
        <strain evidence="3 4">1942</strain>
    </source>
</reference>
<evidence type="ECO:0000313" key="3">
    <source>
        <dbReference type="EMBL" id="ADP33574.1"/>
    </source>
</evidence>
<dbReference type="EMBL" id="CP002207">
    <property type="protein sequence ID" value="ADP33574.1"/>
    <property type="molecule type" value="Genomic_DNA"/>
</dbReference>
<comment type="similarity">
    <text evidence="1">Belongs to the NAD(P)-dependent epimerase/dehydratase family.</text>
</comment>
<dbReference type="Proteomes" id="UP000006867">
    <property type="component" value="Chromosome"/>
</dbReference>
<evidence type="ECO:0000256" key="1">
    <source>
        <dbReference type="ARBA" id="ARBA00007637"/>
    </source>
</evidence>
<accession>A0ABM5M0K1</accession>